<evidence type="ECO:0000313" key="3">
    <source>
        <dbReference type="Proteomes" id="UP000231419"/>
    </source>
</evidence>
<sequence>MTTQTLDKVDSVETEKTEFKFNKLHRCDACGAQAYVRVEKDNKDLIFCVHHSREFEATFITGGWTIDDQSSILEEEVRKYNTVSDDNF</sequence>
<reference evidence="3" key="1">
    <citation type="submission" date="2017-08" db="EMBL/GenBank/DDBJ databases">
        <authorList>
            <person name="de Groot N.N."/>
        </authorList>
    </citation>
    <scope>NUCLEOTIDE SEQUENCE [LARGE SCALE GENOMIC DNA]</scope>
</reference>
<gene>
    <name evidence="2" type="ORF">SEA_TRINA_214</name>
</gene>
<dbReference type="EMBL" id="MF668286">
    <property type="protein sequence ID" value="ASZ74993.1"/>
    <property type="molecule type" value="Genomic_DNA"/>
</dbReference>
<dbReference type="OrthoDB" id="23721at10239"/>
<name>A0A2D0ZWT8_9CAUD</name>
<dbReference type="Pfam" id="PF24254">
    <property type="entry name" value="DUF7455"/>
    <property type="match status" value="1"/>
</dbReference>
<feature type="domain" description="DUF7455" evidence="1">
    <location>
        <begin position="22"/>
        <end position="71"/>
    </location>
</feature>
<protein>
    <recommendedName>
        <fullName evidence="1">DUF7455 domain-containing protein</fullName>
    </recommendedName>
</protein>
<evidence type="ECO:0000313" key="2">
    <source>
        <dbReference type="EMBL" id="ASZ74993.1"/>
    </source>
</evidence>
<evidence type="ECO:0000259" key="1">
    <source>
        <dbReference type="Pfam" id="PF24254"/>
    </source>
</evidence>
<proteinExistence type="predicted"/>
<dbReference type="Proteomes" id="UP000231419">
    <property type="component" value="Segment"/>
</dbReference>
<dbReference type="InterPro" id="IPR055878">
    <property type="entry name" value="DUF7455"/>
</dbReference>
<accession>A0A2D0ZWT8</accession>
<organism evidence="2 3">
    <name type="scientific">Rhodococcus phage Trina</name>
    <dbReference type="NCBI Taxonomy" id="2027905"/>
    <lineage>
        <taxon>Viruses</taxon>
        <taxon>Duplodnaviria</taxon>
        <taxon>Heunggongvirae</taxon>
        <taxon>Uroviricota</taxon>
        <taxon>Caudoviricetes</taxon>
        <taxon>Trinavirus</taxon>
        <taxon>Trinavirus trina</taxon>
    </lineage>
</organism>
<keyword evidence="3" id="KW-1185">Reference proteome</keyword>